<keyword evidence="2 5" id="KW-0812">Transmembrane</keyword>
<dbReference type="PROSITE" id="PS51194">
    <property type="entry name" value="HELICASE_CTER"/>
    <property type="match status" value="1"/>
</dbReference>
<evidence type="ECO:0000313" key="8">
    <source>
        <dbReference type="Proteomes" id="UP000011083"/>
    </source>
</evidence>
<dbReference type="VEuPathDB" id="AmoebaDB:ACA1_281950"/>
<dbReference type="InterPro" id="IPR010291">
    <property type="entry name" value="Ion_channel_UNC-93"/>
</dbReference>
<dbReference type="GO" id="GO:0005634">
    <property type="term" value="C:nucleus"/>
    <property type="evidence" value="ECO:0007669"/>
    <property type="project" value="TreeGrafter"/>
</dbReference>
<dbReference type="Pfam" id="PF00271">
    <property type="entry name" value="Helicase_C"/>
    <property type="match status" value="1"/>
</dbReference>
<keyword evidence="8" id="KW-1185">Reference proteome</keyword>
<dbReference type="GeneID" id="14921926"/>
<dbReference type="SUPFAM" id="SSF52540">
    <property type="entry name" value="P-loop containing nucleoside triphosphate hydrolases"/>
    <property type="match status" value="1"/>
</dbReference>
<dbReference type="Proteomes" id="UP000011083">
    <property type="component" value="Unassembled WGS sequence"/>
</dbReference>
<dbReference type="Pfam" id="PF05978">
    <property type="entry name" value="UNC-93"/>
    <property type="match status" value="1"/>
</dbReference>
<dbReference type="GO" id="GO:0006289">
    <property type="term" value="P:nucleotide-excision repair"/>
    <property type="evidence" value="ECO:0007669"/>
    <property type="project" value="TreeGrafter"/>
</dbReference>
<feature type="transmembrane region" description="Helical" evidence="5">
    <location>
        <begin position="90"/>
        <end position="107"/>
    </location>
</feature>
<keyword evidence="7" id="KW-0347">Helicase</keyword>
<reference evidence="7 8" key="1">
    <citation type="journal article" date="2013" name="Genome Biol.">
        <title>Genome of Acanthamoeba castellanii highlights extensive lateral gene transfer and early evolution of tyrosine kinase signaling.</title>
        <authorList>
            <person name="Clarke M."/>
            <person name="Lohan A.J."/>
            <person name="Liu B."/>
            <person name="Lagkouvardos I."/>
            <person name="Roy S."/>
            <person name="Zafar N."/>
            <person name="Bertelli C."/>
            <person name="Schilde C."/>
            <person name="Kianianmomeni A."/>
            <person name="Burglin T.R."/>
            <person name="Frech C."/>
            <person name="Turcotte B."/>
            <person name="Kopec K.O."/>
            <person name="Synnott J.M."/>
            <person name="Choo C."/>
            <person name="Paponov I."/>
            <person name="Finkler A."/>
            <person name="Soon Heng Tan C."/>
            <person name="Hutchins A.P."/>
            <person name="Weinmeier T."/>
            <person name="Rattei T."/>
            <person name="Chu J.S."/>
            <person name="Gimenez G."/>
            <person name="Irimia M."/>
            <person name="Rigden D.J."/>
            <person name="Fitzpatrick D.A."/>
            <person name="Lorenzo-Morales J."/>
            <person name="Bateman A."/>
            <person name="Chiu C.H."/>
            <person name="Tang P."/>
            <person name="Hegemann P."/>
            <person name="Fromm H."/>
            <person name="Raoult D."/>
            <person name="Greub G."/>
            <person name="Miranda-Saavedra D."/>
            <person name="Chen N."/>
            <person name="Nash P."/>
            <person name="Ginger M.L."/>
            <person name="Horn M."/>
            <person name="Schaap P."/>
            <person name="Caler L."/>
            <person name="Loftus B."/>
        </authorList>
    </citation>
    <scope>NUCLEOTIDE SEQUENCE [LARGE SCALE GENOMIC DNA]</scope>
    <source>
        <strain evidence="7 8">Neff</strain>
    </source>
</reference>
<feature type="domain" description="Helicase C-terminal" evidence="6">
    <location>
        <begin position="58"/>
        <end position="256"/>
    </location>
</feature>
<dbReference type="KEGG" id="acan:ACA1_281950"/>
<evidence type="ECO:0000313" key="7">
    <source>
        <dbReference type="EMBL" id="ELR21051.1"/>
    </source>
</evidence>
<sequence length="520" mass="56495">MKGSVGEATPLLVHPSSASGLDAKKPIRDLIVICLGFFLIFVAFSTTQNLVSSLIPGKLGTVTLALLYVAFCFSSLFISSSATELLTPKWALVAGASTYSLFIAANLNPTAWTLIPAAVTSGVGAGLLWTGQGAYLSNVAANYARAMNQPKKSARVLAHLKSGFIRCVISTNALEAGVDIPELDAVLLLGYPGNKMSFWQRVGRAGRGREGLALYLPSANSALDLYFAEHPEELLGKDMERVAFNSEYPTILGKHIWCASVESGIEADERKLCQRFGGAAPQLLQFLEQRGDVARRDSDTRRGAVWVGRGYPHRDVSLRGGESFADVRAVWSKNNAIIETLGQKQAIMRLFPGAIFMSADDQTGTVMRFDVLSLDLSPDKRLAVLAASKYPPGTTVSPLRDNSVTMTKKWGNKRFNLPGGTGSLTVTYGWCTLTSRVYGCEVKSPARRSKGDDTSGLPAFGRTLYDQGQRFEWSHEAPCLRFRLDEPAKAVLRSRLRADVMPTLQETFTASPDLAVRTRL</sequence>
<dbReference type="RefSeq" id="XP_004344794.1">
    <property type="nucleotide sequence ID" value="XM_004344744.1"/>
</dbReference>
<dbReference type="SUPFAM" id="SSF103473">
    <property type="entry name" value="MFS general substrate transporter"/>
    <property type="match status" value="1"/>
</dbReference>
<evidence type="ECO:0000256" key="4">
    <source>
        <dbReference type="ARBA" id="ARBA00023136"/>
    </source>
</evidence>
<dbReference type="EMBL" id="KB007908">
    <property type="protein sequence ID" value="ELR21051.1"/>
    <property type="molecule type" value="Genomic_DNA"/>
</dbReference>
<dbReference type="GO" id="GO:0016020">
    <property type="term" value="C:membrane"/>
    <property type="evidence" value="ECO:0007669"/>
    <property type="project" value="UniProtKB-SubCell"/>
</dbReference>
<name>L8H9E5_ACACF</name>
<organism evidence="7 8">
    <name type="scientific">Acanthamoeba castellanii (strain ATCC 30010 / Neff)</name>
    <dbReference type="NCBI Taxonomy" id="1257118"/>
    <lineage>
        <taxon>Eukaryota</taxon>
        <taxon>Amoebozoa</taxon>
        <taxon>Discosea</taxon>
        <taxon>Longamoebia</taxon>
        <taxon>Centramoebida</taxon>
        <taxon>Acanthamoebidae</taxon>
        <taxon>Acanthamoeba</taxon>
    </lineage>
</organism>
<evidence type="ECO:0000256" key="3">
    <source>
        <dbReference type="ARBA" id="ARBA00022989"/>
    </source>
</evidence>
<evidence type="ECO:0000256" key="2">
    <source>
        <dbReference type="ARBA" id="ARBA00022692"/>
    </source>
</evidence>
<dbReference type="AlphaFoldDB" id="L8H9E5"/>
<dbReference type="GO" id="GO:0036297">
    <property type="term" value="P:interstrand cross-link repair"/>
    <property type="evidence" value="ECO:0007669"/>
    <property type="project" value="TreeGrafter"/>
</dbReference>
<gene>
    <name evidence="7" type="ORF">ACA1_281950</name>
</gene>
<keyword evidence="4 5" id="KW-0472">Membrane</keyword>
<keyword evidence="3 5" id="KW-1133">Transmembrane helix</keyword>
<dbReference type="InterPro" id="IPR027417">
    <property type="entry name" value="P-loop_NTPase"/>
</dbReference>
<keyword evidence="7" id="KW-0378">Hydrolase</keyword>
<comment type="subcellular location">
    <subcellularLocation>
        <location evidence="1">Membrane</location>
        <topology evidence="1">Multi-pass membrane protein</topology>
    </subcellularLocation>
</comment>
<evidence type="ECO:0000256" key="1">
    <source>
        <dbReference type="ARBA" id="ARBA00004141"/>
    </source>
</evidence>
<dbReference type="SMART" id="SM00490">
    <property type="entry name" value="HELICc"/>
    <property type="match status" value="1"/>
</dbReference>
<evidence type="ECO:0000256" key="5">
    <source>
        <dbReference type="SAM" id="Phobius"/>
    </source>
</evidence>
<keyword evidence="7" id="KW-0067">ATP-binding</keyword>
<dbReference type="Gene3D" id="3.40.50.300">
    <property type="entry name" value="P-loop containing nucleotide triphosphate hydrolases"/>
    <property type="match status" value="1"/>
</dbReference>
<feature type="transmembrane region" description="Helical" evidence="5">
    <location>
        <begin position="59"/>
        <end position="78"/>
    </location>
</feature>
<dbReference type="InterPro" id="IPR001650">
    <property type="entry name" value="Helicase_C-like"/>
</dbReference>
<dbReference type="PANTHER" id="PTHR47957:SF3">
    <property type="entry name" value="ATP-DEPENDENT HELICASE HRQ1"/>
    <property type="match status" value="1"/>
</dbReference>
<evidence type="ECO:0000259" key="6">
    <source>
        <dbReference type="PROSITE" id="PS51194"/>
    </source>
</evidence>
<feature type="transmembrane region" description="Helical" evidence="5">
    <location>
        <begin position="30"/>
        <end position="47"/>
    </location>
</feature>
<protein>
    <submittedName>
        <fullName evidence="7">Helicase conserved Cterminal domain containing protein</fullName>
    </submittedName>
</protein>
<keyword evidence="7" id="KW-0547">Nucleotide-binding</keyword>
<proteinExistence type="predicted"/>
<dbReference type="OrthoDB" id="28075at2759"/>
<dbReference type="PANTHER" id="PTHR47957">
    <property type="entry name" value="ATP-DEPENDENT HELICASE HRQ1"/>
    <property type="match status" value="1"/>
</dbReference>
<accession>L8H9E5</accession>
<dbReference type="InterPro" id="IPR036259">
    <property type="entry name" value="MFS_trans_sf"/>
</dbReference>
<dbReference type="GO" id="GO:0043138">
    <property type="term" value="F:3'-5' DNA helicase activity"/>
    <property type="evidence" value="ECO:0007669"/>
    <property type="project" value="TreeGrafter"/>
</dbReference>